<feature type="domain" description="C2H2-type" evidence="12">
    <location>
        <begin position="849"/>
        <end position="876"/>
    </location>
</feature>
<feature type="domain" description="C2H2-type" evidence="12">
    <location>
        <begin position="557"/>
        <end position="584"/>
    </location>
</feature>
<keyword evidence="9" id="KW-0539">Nucleus</keyword>
<evidence type="ECO:0000313" key="14">
    <source>
        <dbReference type="Proteomes" id="UP000829291"/>
    </source>
</evidence>
<evidence type="ECO:0000256" key="11">
    <source>
        <dbReference type="SAM" id="MobiDB-lite"/>
    </source>
</evidence>
<sequence length="904" mass="104895">MESTSPVNIEWLENKLTVSNKIKPLTNKIEPHFVSVKEEVNLFEENSYSKHPGPRTNLLECLKKHKINQNTCTLPPIQNQNQITATNSSFKTMSQVHEIVPNDRQEDNERIDSRCQVDIIDMRSDQVLDYKFILVYEDQASKFVILRPLRSKDMNAVVTELFDILTIIGPPRVLQSGNGREFASEIVHELRSLWTDLLMVHGNVQMSTTSTKRDFTKLLETWLVQNPGKTWHDGLKFVQINENTTLHCESDKTPHELLFLNNRNGAFNVSIGTNHTMQTIWCEEDWHKVMDDQKRSTVNNDHAKLLGDHSSRRHTSSCLVVENDENFLAKDDSNDQSSNTIEKRTRRSFANSDNSSGFKFVNVKNGSPLHVTQLDDSQSETEASVTCHTKSKQRDKYQLKCKICQKRYMKLGHLKNHMRSHTKASDYECTICCKKYRLLTVYEKHMRRFHNSDETSSSVTDAGAKDLGSGTEENFYPKKKLQVEETRDNTASHDHSKEANKVGKRSSRSVGKKLSKEVRSTRLNGSPLLECSYCQQKFDFPSVLKRHVRSHTNERPYVCKVCNKSFKQLGHLSQHSLTHTDYRSFQCATCNIKFESLDSLKIHTQSHRGDSLLYRPKEVYRLFECDNCKKVFTTKSVLERHIFTHTHERQFGCKVCGKRFKQAGHVKSHMLVHTGERKFECTVCSKRFSLSNSLKKHMYIHNGEKPYQCDVCGARFLEKRNLNGHLMTHTNERPFSCNICGKRYTLADTLRRHISAAHEDGRTYQCEICAKMFKQLAHLYVHKKVHTDERPYQCHLCEKNFKHKNVLKSHLAIHANLRPFECDVCKATFVRKTNLQTHIASAHMNERPYVCTICNKRFKQVSHLNGHVVVHSNSMPYQCDFCDRRCNRLDNLKKHMRLHTKTKE</sequence>
<feature type="domain" description="C2H2-type" evidence="12">
    <location>
        <begin position="529"/>
        <end position="556"/>
    </location>
</feature>
<dbReference type="PROSITE" id="PS50994">
    <property type="entry name" value="INTEGRASE"/>
    <property type="match status" value="1"/>
</dbReference>
<dbReference type="Pfam" id="PF12874">
    <property type="entry name" value="zf-met"/>
    <property type="match status" value="2"/>
</dbReference>
<dbReference type="PROSITE" id="PS00028">
    <property type="entry name" value="ZINC_FINGER_C2H2_1"/>
    <property type="match status" value="15"/>
</dbReference>
<evidence type="ECO:0000259" key="13">
    <source>
        <dbReference type="PROSITE" id="PS50994"/>
    </source>
</evidence>
<dbReference type="Gene3D" id="3.30.420.10">
    <property type="entry name" value="Ribonuclease H-like superfamily/Ribonuclease H"/>
    <property type="match status" value="1"/>
</dbReference>
<dbReference type="PANTHER" id="PTHR24384">
    <property type="entry name" value="FINGER PUTATIVE TRANSCRIPTION FACTOR FAMILY-RELATED"/>
    <property type="match status" value="1"/>
</dbReference>
<feature type="domain" description="C2H2-type" evidence="12">
    <location>
        <begin position="679"/>
        <end position="706"/>
    </location>
</feature>
<dbReference type="GeneID" id="107221427"/>
<evidence type="ECO:0000256" key="6">
    <source>
        <dbReference type="ARBA" id="ARBA00023015"/>
    </source>
</evidence>
<evidence type="ECO:0000256" key="2">
    <source>
        <dbReference type="ARBA" id="ARBA00022723"/>
    </source>
</evidence>
<feature type="domain" description="C2H2-type" evidence="12">
    <location>
        <begin position="585"/>
        <end position="612"/>
    </location>
</feature>
<keyword evidence="14" id="KW-1185">Reference proteome</keyword>
<feature type="compositionally biased region" description="Basic residues" evidence="11">
    <location>
        <begin position="502"/>
        <end position="513"/>
    </location>
</feature>
<evidence type="ECO:0000256" key="5">
    <source>
        <dbReference type="ARBA" id="ARBA00022833"/>
    </source>
</evidence>
<evidence type="ECO:0000256" key="3">
    <source>
        <dbReference type="ARBA" id="ARBA00022737"/>
    </source>
</evidence>
<dbReference type="PANTHER" id="PTHR24384:SF189">
    <property type="entry name" value="C2H2-TYPE DOMAIN-CONTAINING PROTEIN-RELATED"/>
    <property type="match status" value="1"/>
</dbReference>
<feature type="domain" description="C2H2-type" evidence="12">
    <location>
        <begin position="651"/>
        <end position="678"/>
    </location>
</feature>
<feature type="region of interest" description="Disordered" evidence="11">
    <location>
        <begin position="329"/>
        <end position="350"/>
    </location>
</feature>
<keyword evidence="8" id="KW-0804">Transcription</keyword>
<evidence type="ECO:0000256" key="9">
    <source>
        <dbReference type="ARBA" id="ARBA00023242"/>
    </source>
</evidence>
<dbReference type="SUPFAM" id="SSF57667">
    <property type="entry name" value="beta-beta-alpha zinc fingers"/>
    <property type="match status" value="9"/>
</dbReference>
<keyword evidence="7" id="KW-0238">DNA-binding</keyword>
<dbReference type="Gene3D" id="3.30.160.60">
    <property type="entry name" value="Classic Zinc Finger"/>
    <property type="match status" value="13"/>
</dbReference>
<evidence type="ECO:0000259" key="12">
    <source>
        <dbReference type="PROSITE" id="PS50157"/>
    </source>
</evidence>
<dbReference type="SMART" id="SM00355">
    <property type="entry name" value="ZnF_C2H2"/>
    <property type="match status" value="15"/>
</dbReference>
<comment type="subcellular location">
    <subcellularLocation>
        <location evidence="1">Nucleus</location>
    </subcellularLocation>
</comment>
<evidence type="ECO:0000256" key="7">
    <source>
        <dbReference type="ARBA" id="ARBA00023125"/>
    </source>
</evidence>
<keyword evidence="2" id="KW-0479">Metal-binding</keyword>
<dbReference type="SUPFAM" id="SSF53098">
    <property type="entry name" value="Ribonuclease H-like"/>
    <property type="match status" value="1"/>
</dbReference>
<dbReference type="InterPro" id="IPR050752">
    <property type="entry name" value="C2H2-ZF_domain"/>
</dbReference>
<dbReference type="InterPro" id="IPR036236">
    <property type="entry name" value="Znf_C2H2_sf"/>
</dbReference>
<accession>A0ABM3GII8</accession>
<dbReference type="RefSeq" id="XP_046600087.1">
    <property type="nucleotide sequence ID" value="XM_046744131.1"/>
</dbReference>
<feature type="domain" description="C2H2-type" evidence="12">
    <location>
        <begin position="764"/>
        <end position="791"/>
    </location>
</feature>
<feature type="domain" description="C2H2-type" evidence="12">
    <location>
        <begin position="623"/>
        <end position="650"/>
    </location>
</feature>
<feature type="region of interest" description="Disordered" evidence="11">
    <location>
        <begin position="450"/>
        <end position="518"/>
    </location>
</feature>
<feature type="domain" description="C2H2-type" evidence="12">
    <location>
        <begin position="707"/>
        <end position="734"/>
    </location>
</feature>
<protein>
    <submittedName>
        <fullName evidence="15">Zinc finger protein 888-like</fullName>
    </submittedName>
</protein>
<dbReference type="InterPro" id="IPR012337">
    <property type="entry name" value="RNaseH-like_sf"/>
</dbReference>
<feature type="domain" description="C2H2-type" evidence="12">
    <location>
        <begin position="792"/>
        <end position="819"/>
    </location>
</feature>
<reference evidence="15" key="1">
    <citation type="submission" date="2025-08" db="UniProtKB">
        <authorList>
            <consortium name="RefSeq"/>
        </authorList>
    </citation>
    <scope>IDENTIFICATION</scope>
    <source>
        <tissue evidence="15">Thorax and Abdomen</tissue>
    </source>
</reference>
<keyword evidence="4 10" id="KW-0863">Zinc-finger</keyword>
<proteinExistence type="predicted"/>
<keyword evidence="5" id="KW-0862">Zinc</keyword>
<feature type="compositionally biased region" description="Basic and acidic residues" evidence="11">
    <location>
        <begin position="481"/>
        <end position="501"/>
    </location>
</feature>
<dbReference type="InterPro" id="IPR036397">
    <property type="entry name" value="RNaseH_sf"/>
</dbReference>
<feature type="domain" description="C2H2-type" evidence="12">
    <location>
        <begin position="735"/>
        <end position="763"/>
    </location>
</feature>
<organism evidence="14 15">
    <name type="scientific">Neodiprion lecontei</name>
    <name type="common">Redheaded pine sawfly</name>
    <dbReference type="NCBI Taxonomy" id="441921"/>
    <lineage>
        <taxon>Eukaryota</taxon>
        <taxon>Metazoa</taxon>
        <taxon>Ecdysozoa</taxon>
        <taxon>Arthropoda</taxon>
        <taxon>Hexapoda</taxon>
        <taxon>Insecta</taxon>
        <taxon>Pterygota</taxon>
        <taxon>Neoptera</taxon>
        <taxon>Endopterygota</taxon>
        <taxon>Hymenoptera</taxon>
        <taxon>Tenthredinoidea</taxon>
        <taxon>Diprionidae</taxon>
        <taxon>Diprioninae</taxon>
        <taxon>Neodiprion</taxon>
    </lineage>
</organism>
<evidence type="ECO:0000256" key="1">
    <source>
        <dbReference type="ARBA" id="ARBA00004123"/>
    </source>
</evidence>
<dbReference type="InterPro" id="IPR013087">
    <property type="entry name" value="Znf_C2H2_type"/>
</dbReference>
<feature type="domain" description="Integrase catalytic" evidence="13">
    <location>
        <begin position="97"/>
        <end position="190"/>
    </location>
</feature>
<evidence type="ECO:0000313" key="15">
    <source>
        <dbReference type="RefSeq" id="XP_046600087.1"/>
    </source>
</evidence>
<keyword evidence="3" id="KW-0677">Repeat</keyword>
<dbReference type="InterPro" id="IPR001584">
    <property type="entry name" value="Integrase_cat-core"/>
</dbReference>
<feature type="domain" description="C2H2-type" evidence="12">
    <location>
        <begin position="399"/>
        <end position="426"/>
    </location>
</feature>
<feature type="domain" description="C2H2-type" evidence="12">
    <location>
        <begin position="877"/>
        <end position="904"/>
    </location>
</feature>
<dbReference type="PROSITE" id="PS50157">
    <property type="entry name" value="ZINC_FINGER_C2H2_2"/>
    <property type="match status" value="15"/>
</dbReference>
<dbReference type="Pfam" id="PF00096">
    <property type="entry name" value="zf-C2H2"/>
    <property type="match status" value="11"/>
</dbReference>
<dbReference type="Proteomes" id="UP000829291">
    <property type="component" value="Chromosome 6"/>
</dbReference>
<evidence type="ECO:0000256" key="4">
    <source>
        <dbReference type="ARBA" id="ARBA00022771"/>
    </source>
</evidence>
<feature type="domain" description="C2H2-type" evidence="12">
    <location>
        <begin position="427"/>
        <end position="455"/>
    </location>
</feature>
<gene>
    <name evidence="15" type="primary">LOC107221427</name>
</gene>
<evidence type="ECO:0000256" key="10">
    <source>
        <dbReference type="PROSITE-ProRule" id="PRU00042"/>
    </source>
</evidence>
<evidence type="ECO:0000256" key="8">
    <source>
        <dbReference type="ARBA" id="ARBA00023163"/>
    </source>
</evidence>
<feature type="domain" description="C2H2-type" evidence="12">
    <location>
        <begin position="820"/>
        <end position="848"/>
    </location>
</feature>
<keyword evidence="6" id="KW-0805">Transcription regulation</keyword>
<name>A0ABM3GII8_NEOLC</name>